<dbReference type="Proteomes" id="UP000799118">
    <property type="component" value="Unassembled WGS sequence"/>
</dbReference>
<evidence type="ECO:0000313" key="3">
    <source>
        <dbReference type="EMBL" id="KAE9383027.1"/>
    </source>
</evidence>
<proteinExistence type="predicted"/>
<dbReference type="EMBL" id="ML770755">
    <property type="protein sequence ID" value="KAE9383027.1"/>
    <property type="molecule type" value="Genomic_DNA"/>
</dbReference>
<evidence type="ECO:0000313" key="4">
    <source>
        <dbReference type="Proteomes" id="UP000799118"/>
    </source>
</evidence>
<feature type="region of interest" description="Disordered" evidence="1">
    <location>
        <begin position="302"/>
        <end position="321"/>
    </location>
</feature>
<feature type="domain" description="F-box" evidence="2">
    <location>
        <begin position="24"/>
        <end position="74"/>
    </location>
</feature>
<protein>
    <recommendedName>
        <fullName evidence="2">F-box domain-containing protein</fullName>
    </recommendedName>
</protein>
<dbReference type="PROSITE" id="PS50181">
    <property type="entry name" value="FBOX"/>
    <property type="match status" value="1"/>
</dbReference>
<evidence type="ECO:0000259" key="2">
    <source>
        <dbReference type="PROSITE" id="PS50181"/>
    </source>
</evidence>
<dbReference type="AlphaFoldDB" id="A0A6A4GC25"/>
<feature type="compositionally biased region" description="Acidic residues" evidence="1">
    <location>
        <begin position="306"/>
        <end position="321"/>
    </location>
</feature>
<dbReference type="Pfam" id="PF12937">
    <property type="entry name" value="F-box-like"/>
    <property type="match status" value="1"/>
</dbReference>
<dbReference type="InterPro" id="IPR001810">
    <property type="entry name" value="F-box_dom"/>
</dbReference>
<reference evidence="3" key="1">
    <citation type="journal article" date="2019" name="Environ. Microbiol.">
        <title>Fungal ecological strategies reflected in gene transcription - a case study of two litter decomposers.</title>
        <authorList>
            <person name="Barbi F."/>
            <person name="Kohler A."/>
            <person name="Barry K."/>
            <person name="Baskaran P."/>
            <person name="Daum C."/>
            <person name="Fauchery L."/>
            <person name="Ihrmark K."/>
            <person name="Kuo A."/>
            <person name="LaButti K."/>
            <person name="Lipzen A."/>
            <person name="Morin E."/>
            <person name="Grigoriev I.V."/>
            <person name="Henrissat B."/>
            <person name="Lindahl B."/>
            <person name="Martin F."/>
        </authorList>
    </citation>
    <scope>NUCLEOTIDE SEQUENCE</scope>
    <source>
        <strain evidence="3">JB14</strain>
    </source>
</reference>
<accession>A0A6A4GC25</accession>
<dbReference type="OrthoDB" id="2322499at2759"/>
<dbReference type="InterPro" id="IPR036047">
    <property type="entry name" value="F-box-like_dom_sf"/>
</dbReference>
<organism evidence="3 4">
    <name type="scientific">Gymnopus androsaceus JB14</name>
    <dbReference type="NCBI Taxonomy" id="1447944"/>
    <lineage>
        <taxon>Eukaryota</taxon>
        <taxon>Fungi</taxon>
        <taxon>Dikarya</taxon>
        <taxon>Basidiomycota</taxon>
        <taxon>Agaricomycotina</taxon>
        <taxon>Agaricomycetes</taxon>
        <taxon>Agaricomycetidae</taxon>
        <taxon>Agaricales</taxon>
        <taxon>Marasmiineae</taxon>
        <taxon>Omphalotaceae</taxon>
        <taxon>Gymnopus</taxon>
    </lineage>
</organism>
<sequence>MPSRKRSKRQKSKGSHKRCWQGILARVDNIPLEILFEIFCHLEDPGNLLRLAQTSKALRIILMSKSSIRIWRTVRARVEGLPPLPEDLNEPQFASLIYESQCHMCTQKNRSDHILWCIRMRSCSKCTSTQFYTVDELVSLVKLDPNVNWSLILPCEVIRTRRLHRKHDKSTWTLVSHISIARLYLDQYHKLQSNDEREQWFMDLQIKKASVEQHAGLCEVWFRVRAEKKLNQIRTERRLAILKKLYQTDPLLVKEVRYMEYGGEDLFISHKYVRQAKKLTQRGWNRIKRELVWLLERHRKERTAQESDENGSDDSSDDESV</sequence>
<dbReference type="SUPFAM" id="SSF81383">
    <property type="entry name" value="F-box domain"/>
    <property type="match status" value="1"/>
</dbReference>
<evidence type="ECO:0000256" key="1">
    <source>
        <dbReference type="SAM" id="MobiDB-lite"/>
    </source>
</evidence>
<name>A0A6A4GC25_9AGAR</name>
<dbReference type="CDD" id="cd09917">
    <property type="entry name" value="F-box_SF"/>
    <property type="match status" value="1"/>
</dbReference>
<gene>
    <name evidence="3" type="ORF">BT96DRAFT_869465</name>
</gene>
<keyword evidence="4" id="KW-1185">Reference proteome</keyword>